<dbReference type="Gene3D" id="1.50.10.100">
    <property type="entry name" value="Chondroitin AC/alginate lyase"/>
    <property type="match status" value="1"/>
</dbReference>
<gene>
    <name evidence="7" type="ORF">SOCEGT47_009790</name>
</gene>
<dbReference type="Gene3D" id="2.70.98.70">
    <property type="match status" value="1"/>
</dbReference>
<dbReference type="InterPro" id="IPR012480">
    <property type="entry name" value="Hepar_II_III_C"/>
</dbReference>
<feature type="chain" id="PRO_5020927171" description="Heparinase II/III-like C-terminal domain-containing protein" evidence="5">
    <location>
        <begin position="34"/>
        <end position="762"/>
    </location>
</feature>
<sequence>MRSRSHGSPRSTTPLRGALTTLALALATAACGAGDLDPGGRQGAGGHPRLLARPEHRKRLLARVEREPYASILAALRRVADRAYAEEPEPASWDHRTNGDNASTAQANALLAWAFEDRAAAEKAREFLRRLETDWETNTVLDINIRMPKTLIGYTNAWDLLSATPWFPPGEAAEAERKITEITRQFFDRYLEDGFYRDVLLRMAQNNHPIRTADAIGYVALAFPGHPAAEAWWNWSLSELDHLWGPDGRYVQPDGGVSEGPYYFAFAWAPTAAFFIALDNALGGPVPFARDCRTRSDEDPWAGHGCVDGEPASLELPLRGGLFTKAVDWSLSLRLPWGSRPPVDDGVFDTLNGSALLTSFGGSGVYRWDWERNRDKPRDMEFGGDLIAHHLLYVDDAVPAEEPPFLTRFLPDAGHAVFRSDWGEEARWLLLVAEHGAARKAIHDHVDGTSFSLAAYGEYLLIDPGYYKPDSLANARTSPAPSHNVILIDGKAAPDKGLLTDFGDADAWIRNTHDGVAVEYAEAHQDYQDTHVERSVVFVDGRYFVIGDRLATTHPAARAHAFRLHGHAGRSSGGAFELLADGARWERTRAGVEVRVRSTAPGLAVVEPPYSPLTAPHVHEFDMDRKAADHAVIDATLEAEAPGFLTLLLPYKVGADEGPDAPLAAAPLDAGPGVVAWRIEGDGATDVAVLRRRDAAEALTLPGGRVLETDAELVVLRLEGERPFALMARGTRVLVDGAPRITAPDAPPVAVEERDGAVAVEE</sequence>
<evidence type="ECO:0000256" key="3">
    <source>
        <dbReference type="ARBA" id="ARBA00022764"/>
    </source>
</evidence>
<evidence type="ECO:0000313" key="7">
    <source>
        <dbReference type="EMBL" id="AUX20507.1"/>
    </source>
</evidence>
<dbReference type="GO" id="GO:0042597">
    <property type="term" value="C:periplasmic space"/>
    <property type="evidence" value="ECO:0007669"/>
    <property type="project" value="UniProtKB-SubCell"/>
</dbReference>
<dbReference type="PANTHER" id="PTHR39210:SF1">
    <property type="entry name" value="HEPARIN-SULFATE LYASE"/>
    <property type="match status" value="1"/>
</dbReference>
<evidence type="ECO:0000313" key="8">
    <source>
        <dbReference type="Proteomes" id="UP000295781"/>
    </source>
</evidence>
<reference evidence="7 8" key="1">
    <citation type="submission" date="2015-09" db="EMBL/GenBank/DDBJ databases">
        <title>Sorangium comparison.</title>
        <authorList>
            <person name="Zaburannyi N."/>
            <person name="Bunk B."/>
            <person name="Overmann J."/>
            <person name="Mueller R."/>
        </authorList>
    </citation>
    <scope>NUCLEOTIDE SEQUENCE [LARGE SCALE GENOMIC DNA]</scope>
    <source>
        <strain evidence="7 8">So ceGT47</strain>
    </source>
</reference>
<dbReference type="PANTHER" id="PTHR39210">
    <property type="entry name" value="HEPARIN-SULFATE LYASE"/>
    <property type="match status" value="1"/>
</dbReference>
<dbReference type="PROSITE" id="PS51257">
    <property type="entry name" value="PROKAR_LIPOPROTEIN"/>
    <property type="match status" value="1"/>
</dbReference>
<comment type="subcellular location">
    <subcellularLocation>
        <location evidence="1">Periplasm</location>
    </subcellularLocation>
</comment>
<dbReference type="GO" id="GO:0016829">
    <property type="term" value="F:lyase activity"/>
    <property type="evidence" value="ECO:0007669"/>
    <property type="project" value="UniProtKB-KW"/>
</dbReference>
<evidence type="ECO:0000256" key="1">
    <source>
        <dbReference type="ARBA" id="ARBA00004418"/>
    </source>
</evidence>
<dbReference type="Proteomes" id="UP000295781">
    <property type="component" value="Chromosome"/>
</dbReference>
<keyword evidence="4" id="KW-0456">Lyase</keyword>
<name>A0A4P2PUX6_SORCE</name>
<feature type="signal peptide" evidence="5">
    <location>
        <begin position="1"/>
        <end position="33"/>
    </location>
</feature>
<dbReference type="RefSeq" id="WP_129345719.1">
    <property type="nucleotide sequence ID" value="NZ_CP012670.1"/>
</dbReference>
<dbReference type="EMBL" id="CP012670">
    <property type="protein sequence ID" value="AUX20507.1"/>
    <property type="molecule type" value="Genomic_DNA"/>
</dbReference>
<evidence type="ECO:0000259" key="6">
    <source>
        <dbReference type="Pfam" id="PF07940"/>
    </source>
</evidence>
<feature type="domain" description="Heparinase II/III-like C-terminal" evidence="6">
    <location>
        <begin position="408"/>
        <end position="585"/>
    </location>
</feature>
<evidence type="ECO:0000256" key="2">
    <source>
        <dbReference type="ARBA" id="ARBA00022729"/>
    </source>
</evidence>
<protein>
    <recommendedName>
        <fullName evidence="6">Heparinase II/III-like C-terminal domain-containing protein</fullName>
    </recommendedName>
</protein>
<keyword evidence="2 5" id="KW-0732">Signal</keyword>
<organism evidence="7 8">
    <name type="scientific">Sorangium cellulosum</name>
    <name type="common">Polyangium cellulosum</name>
    <dbReference type="NCBI Taxonomy" id="56"/>
    <lineage>
        <taxon>Bacteria</taxon>
        <taxon>Pseudomonadati</taxon>
        <taxon>Myxococcota</taxon>
        <taxon>Polyangia</taxon>
        <taxon>Polyangiales</taxon>
        <taxon>Polyangiaceae</taxon>
        <taxon>Sorangium</taxon>
    </lineage>
</organism>
<proteinExistence type="predicted"/>
<dbReference type="InterPro" id="IPR008929">
    <property type="entry name" value="Chondroitin_lyas"/>
</dbReference>
<dbReference type="AlphaFoldDB" id="A0A4P2PUX6"/>
<evidence type="ECO:0000256" key="4">
    <source>
        <dbReference type="ARBA" id="ARBA00023239"/>
    </source>
</evidence>
<dbReference type="OrthoDB" id="9763014at2"/>
<keyword evidence="3" id="KW-0574">Periplasm</keyword>
<dbReference type="SUPFAM" id="SSF48230">
    <property type="entry name" value="Chondroitin AC/alginate lyase"/>
    <property type="match status" value="1"/>
</dbReference>
<accession>A0A4P2PUX6</accession>
<dbReference type="Pfam" id="PF07940">
    <property type="entry name" value="Hepar_II_III_C"/>
    <property type="match status" value="1"/>
</dbReference>
<evidence type="ECO:0000256" key="5">
    <source>
        <dbReference type="SAM" id="SignalP"/>
    </source>
</evidence>